<dbReference type="RefSeq" id="WP_259622814.1">
    <property type="nucleotide sequence ID" value="NZ_JANYMP010000004.1"/>
</dbReference>
<keyword evidence="5" id="KW-0804">Transcription</keyword>
<proteinExistence type="inferred from homology"/>
<dbReference type="InterPro" id="IPR013324">
    <property type="entry name" value="RNA_pol_sigma_r3/r4-like"/>
</dbReference>
<dbReference type="InterPro" id="IPR039425">
    <property type="entry name" value="RNA_pol_sigma-70-like"/>
</dbReference>
<dbReference type="InterPro" id="IPR036388">
    <property type="entry name" value="WH-like_DNA-bd_sf"/>
</dbReference>
<keyword evidence="2" id="KW-0805">Transcription regulation</keyword>
<dbReference type="Gene3D" id="1.10.10.10">
    <property type="entry name" value="Winged helix-like DNA-binding domain superfamily/Winged helix DNA-binding domain"/>
    <property type="match status" value="1"/>
</dbReference>
<keyword evidence="10" id="KW-1185">Reference proteome</keyword>
<dbReference type="PANTHER" id="PTHR43133">
    <property type="entry name" value="RNA POLYMERASE ECF-TYPE SIGMA FACTO"/>
    <property type="match status" value="1"/>
</dbReference>
<dbReference type="InterPro" id="IPR013325">
    <property type="entry name" value="RNA_pol_sigma_r2"/>
</dbReference>
<evidence type="ECO:0000259" key="7">
    <source>
        <dbReference type="Pfam" id="PF04542"/>
    </source>
</evidence>
<comment type="caution">
    <text evidence="9">The sequence shown here is derived from an EMBL/GenBank/DDBJ whole genome shotgun (WGS) entry which is preliminary data.</text>
</comment>
<name>A0A9X2VIG3_9PSEU</name>
<dbReference type="InterPro" id="IPR007630">
    <property type="entry name" value="RNA_pol_sigma70_r4"/>
</dbReference>
<dbReference type="GO" id="GO:0003677">
    <property type="term" value="F:DNA binding"/>
    <property type="evidence" value="ECO:0007669"/>
    <property type="project" value="UniProtKB-KW"/>
</dbReference>
<evidence type="ECO:0000256" key="2">
    <source>
        <dbReference type="ARBA" id="ARBA00023015"/>
    </source>
</evidence>
<dbReference type="Pfam" id="PF04542">
    <property type="entry name" value="Sigma70_r2"/>
    <property type="match status" value="1"/>
</dbReference>
<feature type="region of interest" description="Disordered" evidence="6">
    <location>
        <begin position="85"/>
        <end position="106"/>
    </location>
</feature>
<keyword evidence="3" id="KW-0731">Sigma factor</keyword>
<dbReference type="SUPFAM" id="SSF88946">
    <property type="entry name" value="Sigma2 domain of RNA polymerase sigma factors"/>
    <property type="match status" value="1"/>
</dbReference>
<feature type="domain" description="RNA polymerase sigma-70 region 2" evidence="7">
    <location>
        <begin position="15"/>
        <end position="82"/>
    </location>
</feature>
<dbReference type="Gene3D" id="1.10.1740.10">
    <property type="match status" value="1"/>
</dbReference>
<gene>
    <name evidence="9" type="ORF">NZH93_10620</name>
</gene>
<dbReference type="Proteomes" id="UP001141259">
    <property type="component" value="Unassembled WGS sequence"/>
</dbReference>
<comment type="similarity">
    <text evidence="1">Belongs to the sigma-70 factor family. ECF subfamily.</text>
</comment>
<dbReference type="GO" id="GO:0006352">
    <property type="term" value="P:DNA-templated transcription initiation"/>
    <property type="evidence" value="ECO:0007669"/>
    <property type="project" value="InterPro"/>
</dbReference>
<feature type="domain" description="RNA polymerase sigma-70 region 4" evidence="8">
    <location>
        <begin position="118"/>
        <end position="167"/>
    </location>
</feature>
<dbReference type="PANTHER" id="PTHR43133:SF52">
    <property type="entry name" value="ECF RNA POLYMERASE SIGMA FACTOR SIGL"/>
    <property type="match status" value="1"/>
</dbReference>
<dbReference type="AlphaFoldDB" id="A0A9X2VIG3"/>
<evidence type="ECO:0000256" key="5">
    <source>
        <dbReference type="ARBA" id="ARBA00023163"/>
    </source>
</evidence>
<evidence type="ECO:0000256" key="4">
    <source>
        <dbReference type="ARBA" id="ARBA00023125"/>
    </source>
</evidence>
<dbReference type="InterPro" id="IPR014284">
    <property type="entry name" value="RNA_pol_sigma-70_dom"/>
</dbReference>
<dbReference type="SUPFAM" id="SSF88659">
    <property type="entry name" value="Sigma3 and sigma4 domains of RNA polymerase sigma factors"/>
    <property type="match status" value="1"/>
</dbReference>
<evidence type="ECO:0000256" key="3">
    <source>
        <dbReference type="ARBA" id="ARBA00023082"/>
    </source>
</evidence>
<dbReference type="CDD" id="cd06171">
    <property type="entry name" value="Sigma70_r4"/>
    <property type="match status" value="1"/>
</dbReference>
<evidence type="ECO:0000259" key="8">
    <source>
        <dbReference type="Pfam" id="PF04545"/>
    </source>
</evidence>
<evidence type="ECO:0000256" key="1">
    <source>
        <dbReference type="ARBA" id="ARBA00010641"/>
    </source>
</evidence>
<sequence>MTSRRTGADALVRQLYTEHVGAILAHTTSLTRDRAAAEDVTQETLVRAWQHSEALSNGQGSVRGWLLTTATNIVIDLSRRRKVRPHEVSITPDGPSHEAPAPGDHARSVVDGVTVREALVRLRPEHREVLVEVYLRGSSMAEAADTLDLPIGTVKSRSTSARRAMRELLAN</sequence>
<dbReference type="InterPro" id="IPR007627">
    <property type="entry name" value="RNA_pol_sigma70_r2"/>
</dbReference>
<evidence type="ECO:0000313" key="9">
    <source>
        <dbReference type="EMBL" id="MCS7477305.1"/>
    </source>
</evidence>
<evidence type="ECO:0000313" key="10">
    <source>
        <dbReference type="Proteomes" id="UP001141259"/>
    </source>
</evidence>
<dbReference type="Pfam" id="PF04545">
    <property type="entry name" value="Sigma70_r4"/>
    <property type="match status" value="1"/>
</dbReference>
<accession>A0A9X2VIG3</accession>
<reference evidence="9" key="1">
    <citation type="submission" date="2022-08" db="EMBL/GenBank/DDBJ databases">
        <authorList>
            <person name="Tistechok S."/>
            <person name="Samborskyy M."/>
            <person name="Roman I."/>
        </authorList>
    </citation>
    <scope>NUCLEOTIDE SEQUENCE</scope>
    <source>
        <strain evidence="9">DSM 103496</strain>
    </source>
</reference>
<organism evidence="9 10">
    <name type="scientific">Umezawaea endophytica</name>
    <dbReference type="NCBI Taxonomy" id="1654476"/>
    <lineage>
        <taxon>Bacteria</taxon>
        <taxon>Bacillati</taxon>
        <taxon>Actinomycetota</taxon>
        <taxon>Actinomycetes</taxon>
        <taxon>Pseudonocardiales</taxon>
        <taxon>Pseudonocardiaceae</taxon>
        <taxon>Umezawaea</taxon>
    </lineage>
</organism>
<dbReference type="NCBIfam" id="TIGR02937">
    <property type="entry name" value="sigma70-ECF"/>
    <property type="match status" value="1"/>
</dbReference>
<protein>
    <submittedName>
        <fullName evidence="9">Sigma-70 family RNA polymerase sigma factor</fullName>
    </submittedName>
</protein>
<evidence type="ECO:0000256" key="6">
    <source>
        <dbReference type="SAM" id="MobiDB-lite"/>
    </source>
</evidence>
<dbReference type="GO" id="GO:0016987">
    <property type="term" value="F:sigma factor activity"/>
    <property type="evidence" value="ECO:0007669"/>
    <property type="project" value="UniProtKB-KW"/>
</dbReference>
<keyword evidence="4" id="KW-0238">DNA-binding</keyword>
<dbReference type="EMBL" id="JANYMP010000004">
    <property type="protein sequence ID" value="MCS7477305.1"/>
    <property type="molecule type" value="Genomic_DNA"/>
</dbReference>